<comment type="caution">
    <text evidence="1">The sequence shown here is derived from an EMBL/GenBank/DDBJ whole genome shotgun (WGS) entry which is preliminary data.</text>
</comment>
<keyword evidence="2" id="KW-1185">Reference proteome</keyword>
<accession>A0AAN2TRV7</accession>
<dbReference type="Proteomes" id="UP000182110">
    <property type="component" value="Unassembled WGS sequence"/>
</dbReference>
<gene>
    <name evidence="1" type="ORF">BN1180_01454</name>
</gene>
<organism evidence="1 2">
    <name type="scientific">Peribacillus simplex</name>
    <dbReference type="NCBI Taxonomy" id="1478"/>
    <lineage>
        <taxon>Bacteria</taxon>
        <taxon>Bacillati</taxon>
        <taxon>Bacillota</taxon>
        <taxon>Bacilli</taxon>
        <taxon>Bacillales</taxon>
        <taxon>Bacillaceae</taxon>
        <taxon>Peribacillus</taxon>
    </lineage>
</organism>
<protein>
    <submittedName>
        <fullName evidence="1">Uncharacterized protein</fullName>
    </submittedName>
</protein>
<evidence type="ECO:0000313" key="2">
    <source>
        <dbReference type="Proteomes" id="UP000182110"/>
    </source>
</evidence>
<sequence length="42" mass="4568">MKKINILLVAVLVLSLFTGLKTTEAASNVKVHFINVGQEIQS</sequence>
<dbReference type="AlphaFoldDB" id="A0AAN2TRV7"/>
<dbReference type="EMBL" id="CCXW01000001">
    <property type="protein sequence ID" value="CEG31313.1"/>
    <property type="molecule type" value="Genomic_DNA"/>
</dbReference>
<name>A0AAN2TRV7_9BACI</name>
<reference evidence="1 2" key="1">
    <citation type="journal article" date="2014" name="Genome Announc.">
        <title>Genome Sequence of Bacillus simplex Strain P558, Isolated from a Human Fecal Sample.</title>
        <authorList>
            <person name="Croce O."/>
            <person name="Hugon P."/>
            <person name="Lagier J.C."/>
            <person name="Bibi F."/>
            <person name="Robert C."/>
            <person name="Azhar E.I."/>
            <person name="Raoult D."/>
            <person name="Fournier P.E."/>
        </authorList>
    </citation>
    <scope>NUCLEOTIDE SEQUENCE [LARGE SCALE GENOMIC DNA]</scope>
    <source>
        <strain evidence="1 2">P558</strain>
    </source>
</reference>
<evidence type="ECO:0000313" key="1">
    <source>
        <dbReference type="EMBL" id="CEG31313.1"/>
    </source>
</evidence>
<proteinExistence type="predicted"/>